<evidence type="ECO:0000313" key="2">
    <source>
        <dbReference type="Proteomes" id="UP000054988"/>
    </source>
</evidence>
<evidence type="ECO:0000313" key="1">
    <source>
        <dbReference type="EMBL" id="KTB39550.1"/>
    </source>
</evidence>
<sequence>MSDILHGREQRELGTVWIADSKLQFSNTEMLVHAADPASQSMWDEVYYNALHNTQVYAVLLVSQKHWVVKVPSPPPVQHVSPIYLLVEAAQRQNWDQTFSFVLETILELGVMGVSPIYGKYVVCKLSYKISTMLFKGHLSFGTDGKGKEICNWMKENLHEVPFIFQVPATFQNVYGKIYKNSDAAFFRMKIRQSEDHLVLVGKSKLVFDLLVVWTWDLQEIIQELCKLYPDPAILSAVNATVSIDCLHDYLQEIIDVSSSRHKEY</sequence>
<dbReference type="Proteomes" id="UP000054988">
    <property type="component" value="Unassembled WGS sequence"/>
</dbReference>
<dbReference type="AlphaFoldDB" id="A0A0W0FTJ9"/>
<gene>
    <name evidence="1" type="ORF">WG66_7875</name>
</gene>
<accession>A0A0W0FTJ9</accession>
<organism evidence="1 2">
    <name type="scientific">Moniliophthora roreri</name>
    <name type="common">Frosty pod rot fungus</name>
    <name type="synonym">Monilia roreri</name>
    <dbReference type="NCBI Taxonomy" id="221103"/>
    <lineage>
        <taxon>Eukaryota</taxon>
        <taxon>Fungi</taxon>
        <taxon>Dikarya</taxon>
        <taxon>Basidiomycota</taxon>
        <taxon>Agaricomycotina</taxon>
        <taxon>Agaricomycetes</taxon>
        <taxon>Agaricomycetidae</taxon>
        <taxon>Agaricales</taxon>
        <taxon>Marasmiineae</taxon>
        <taxon>Marasmiaceae</taxon>
        <taxon>Moniliophthora</taxon>
    </lineage>
</organism>
<reference evidence="1 2" key="1">
    <citation type="submission" date="2015-12" db="EMBL/GenBank/DDBJ databases">
        <title>Draft genome sequence of Moniliophthora roreri, the causal agent of frosty pod rot of cacao.</title>
        <authorList>
            <person name="Aime M.C."/>
            <person name="Diaz-Valderrama J.R."/>
            <person name="Kijpornyongpan T."/>
            <person name="Phillips-Mora W."/>
        </authorList>
    </citation>
    <scope>NUCLEOTIDE SEQUENCE [LARGE SCALE GENOMIC DNA]</scope>
    <source>
        <strain evidence="1 2">MCA 2952</strain>
    </source>
</reference>
<comment type="caution">
    <text evidence="1">The sequence shown here is derived from an EMBL/GenBank/DDBJ whole genome shotgun (WGS) entry which is preliminary data.</text>
</comment>
<dbReference type="EMBL" id="LATX01001670">
    <property type="protein sequence ID" value="KTB39550.1"/>
    <property type="molecule type" value="Genomic_DNA"/>
</dbReference>
<proteinExistence type="predicted"/>
<name>A0A0W0FTJ9_MONRR</name>
<protein>
    <submittedName>
        <fullName evidence="1">Uncharacterized protein</fullName>
    </submittedName>
</protein>